<dbReference type="InterPro" id="IPR002078">
    <property type="entry name" value="Sigma_54_int"/>
</dbReference>
<dbReference type="OrthoDB" id="231230at2"/>
<comment type="caution">
    <text evidence="7">The sequence shown here is derived from an EMBL/GenBank/DDBJ whole genome shotgun (WGS) entry which is preliminary data.</text>
</comment>
<dbReference type="SUPFAM" id="SSF46689">
    <property type="entry name" value="Homeodomain-like"/>
    <property type="match status" value="1"/>
</dbReference>
<dbReference type="RefSeq" id="WP_146397866.1">
    <property type="nucleotide sequence ID" value="NZ_SJPJ01000001.1"/>
</dbReference>
<dbReference type="InterPro" id="IPR027417">
    <property type="entry name" value="P-loop_NTPase"/>
</dbReference>
<dbReference type="Gene3D" id="3.40.50.300">
    <property type="entry name" value="P-loop containing nucleotide triphosphate hydrolases"/>
    <property type="match status" value="1"/>
</dbReference>
<dbReference type="PROSITE" id="PS50045">
    <property type="entry name" value="SIGMA54_INTERACT_4"/>
    <property type="match status" value="1"/>
</dbReference>
<dbReference type="Pfam" id="PF14532">
    <property type="entry name" value="Sigma54_activ_2"/>
    <property type="match status" value="1"/>
</dbReference>
<dbReference type="PANTHER" id="PTHR32071:SF57">
    <property type="entry name" value="C4-DICARBOXYLATE TRANSPORT TRANSCRIPTIONAL REGULATORY PROTEIN DCTD"/>
    <property type="match status" value="1"/>
</dbReference>
<evidence type="ECO:0000259" key="5">
    <source>
        <dbReference type="PROSITE" id="PS50045"/>
    </source>
</evidence>
<feature type="domain" description="PAS" evidence="6">
    <location>
        <begin position="6"/>
        <end position="54"/>
    </location>
</feature>
<dbReference type="InterPro" id="IPR002197">
    <property type="entry name" value="HTH_Fis"/>
</dbReference>
<evidence type="ECO:0000256" key="2">
    <source>
        <dbReference type="ARBA" id="ARBA00022840"/>
    </source>
</evidence>
<evidence type="ECO:0000256" key="3">
    <source>
        <dbReference type="ARBA" id="ARBA00023015"/>
    </source>
</evidence>
<sequence length="476" mass="51773">MTAGTKIRNLMRLFDASDAPVWAIGPDGKLVYLSAATAVWLGIDVETLLDRRAVAGSPVSDDPMDQLAATLSAPPGLLARGTASLRVQPHLPSKSGSPAVHRIESLDVRFVRIGQNESTIVFAIGGDFDDRTTNEDLTDAALIRQQLDTWRKRHSSIATIATVGTSLASRRTRSRLQVAASVRSHLGFFGPTGSASESIARHIHHANADREPLVMVDGPLMDPELLDASIVSAINQLTDSPDALATVIVRELDDMPIDAQRHLVHLVDLFDDRFRVIGLCCDKPTILNEALIEERELPHKLSIETDAVPRQLISDLVEMVGALTITLEPLASRVKDIPLLASAILDARRAAGEGRAERIGRAAMDSLVVYPWPSNFDELDAAIRHAIRIAPGDSIGPEHLPLAIRSYHPHAKPQSEKVTTISLDKKLEAYEMKMIESALEATDGNRAAAARALGITRSRLIRRIEAELKSKDEKSS</sequence>
<accession>A0A5C5Z3I8</accession>
<keyword evidence="8" id="KW-1185">Reference proteome</keyword>
<dbReference type="PRINTS" id="PR01590">
    <property type="entry name" value="HTHFIS"/>
</dbReference>
<dbReference type="InterPro" id="IPR058031">
    <property type="entry name" value="AAA_lid_NorR"/>
</dbReference>
<dbReference type="AlphaFoldDB" id="A0A5C5Z3I8"/>
<dbReference type="Gene3D" id="1.10.10.60">
    <property type="entry name" value="Homeodomain-like"/>
    <property type="match status" value="1"/>
</dbReference>
<dbReference type="EMBL" id="SJPJ01000001">
    <property type="protein sequence ID" value="TWT81760.1"/>
    <property type="molecule type" value="Genomic_DNA"/>
</dbReference>
<dbReference type="InterPro" id="IPR009057">
    <property type="entry name" value="Homeodomain-like_sf"/>
</dbReference>
<name>A0A5C5Z3I8_9BACT</name>
<dbReference type="GO" id="GO:0006355">
    <property type="term" value="P:regulation of DNA-templated transcription"/>
    <property type="evidence" value="ECO:0007669"/>
    <property type="project" value="InterPro"/>
</dbReference>
<dbReference type="GO" id="GO:0043565">
    <property type="term" value="F:sequence-specific DNA binding"/>
    <property type="evidence" value="ECO:0007669"/>
    <property type="project" value="InterPro"/>
</dbReference>
<keyword evidence="1" id="KW-0547">Nucleotide-binding</keyword>
<dbReference type="InterPro" id="IPR000014">
    <property type="entry name" value="PAS"/>
</dbReference>
<dbReference type="Gene3D" id="1.10.8.60">
    <property type="match status" value="1"/>
</dbReference>
<feature type="domain" description="Sigma-54 factor interaction" evidence="5">
    <location>
        <begin position="162"/>
        <end position="388"/>
    </location>
</feature>
<dbReference type="Pfam" id="PF25601">
    <property type="entry name" value="AAA_lid_14"/>
    <property type="match status" value="1"/>
</dbReference>
<evidence type="ECO:0000313" key="8">
    <source>
        <dbReference type="Proteomes" id="UP000315010"/>
    </source>
</evidence>
<dbReference type="SUPFAM" id="SSF52540">
    <property type="entry name" value="P-loop containing nucleoside triphosphate hydrolases"/>
    <property type="match status" value="1"/>
</dbReference>
<dbReference type="GO" id="GO:0005524">
    <property type="term" value="F:ATP binding"/>
    <property type="evidence" value="ECO:0007669"/>
    <property type="project" value="UniProtKB-KW"/>
</dbReference>
<evidence type="ECO:0000256" key="4">
    <source>
        <dbReference type="ARBA" id="ARBA00023163"/>
    </source>
</evidence>
<organism evidence="7 8">
    <name type="scientific">Novipirellula herctigrandis</name>
    <dbReference type="NCBI Taxonomy" id="2527986"/>
    <lineage>
        <taxon>Bacteria</taxon>
        <taxon>Pseudomonadati</taxon>
        <taxon>Planctomycetota</taxon>
        <taxon>Planctomycetia</taxon>
        <taxon>Pirellulales</taxon>
        <taxon>Pirellulaceae</taxon>
        <taxon>Novipirellula</taxon>
    </lineage>
</organism>
<dbReference type="Proteomes" id="UP000315010">
    <property type="component" value="Unassembled WGS sequence"/>
</dbReference>
<keyword evidence="4" id="KW-0804">Transcription</keyword>
<proteinExistence type="predicted"/>
<dbReference type="Pfam" id="PF02954">
    <property type="entry name" value="HTH_8"/>
    <property type="match status" value="1"/>
</dbReference>
<dbReference type="PANTHER" id="PTHR32071">
    <property type="entry name" value="TRANSCRIPTIONAL REGULATORY PROTEIN"/>
    <property type="match status" value="1"/>
</dbReference>
<protein>
    <submittedName>
        <fullName evidence="7">Transcriptional regulatory protein ZraR</fullName>
    </submittedName>
</protein>
<reference evidence="7 8" key="1">
    <citation type="submission" date="2019-02" db="EMBL/GenBank/DDBJ databases">
        <title>Deep-cultivation of Planctomycetes and their phenomic and genomic characterization uncovers novel biology.</title>
        <authorList>
            <person name="Wiegand S."/>
            <person name="Jogler M."/>
            <person name="Boedeker C."/>
            <person name="Pinto D."/>
            <person name="Vollmers J."/>
            <person name="Rivas-Marin E."/>
            <person name="Kohn T."/>
            <person name="Peeters S.H."/>
            <person name="Heuer A."/>
            <person name="Rast P."/>
            <person name="Oberbeckmann S."/>
            <person name="Bunk B."/>
            <person name="Jeske O."/>
            <person name="Meyerdierks A."/>
            <person name="Storesund J.E."/>
            <person name="Kallscheuer N."/>
            <person name="Luecker S."/>
            <person name="Lage O.M."/>
            <person name="Pohl T."/>
            <person name="Merkel B.J."/>
            <person name="Hornburger P."/>
            <person name="Mueller R.-W."/>
            <person name="Bruemmer F."/>
            <person name="Labrenz M."/>
            <person name="Spormann A.M."/>
            <person name="Op Den Camp H."/>
            <person name="Overmann J."/>
            <person name="Amann R."/>
            <person name="Jetten M.S.M."/>
            <person name="Mascher T."/>
            <person name="Medema M.H."/>
            <person name="Devos D.P."/>
            <person name="Kaster A.-K."/>
            <person name="Ovreas L."/>
            <person name="Rohde M."/>
            <person name="Galperin M.Y."/>
            <person name="Jogler C."/>
        </authorList>
    </citation>
    <scope>NUCLEOTIDE SEQUENCE [LARGE SCALE GENOMIC DNA]</scope>
    <source>
        <strain evidence="7 8">CA13</strain>
    </source>
</reference>
<keyword evidence="2" id="KW-0067">ATP-binding</keyword>
<evidence type="ECO:0000256" key="1">
    <source>
        <dbReference type="ARBA" id="ARBA00022741"/>
    </source>
</evidence>
<gene>
    <name evidence="7" type="primary">zraR_6</name>
    <name evidence="7" type="ORF">CA13_32130</name>
</gene>
<keyword evidence="3" id="KW-0805">Transcription regulation</keyword>
<dbReference type="PROSITE" id="PS50112">
    <property type="entry name" value="PAS"/>
    <property type="match status" value="1"/>
</dbReference>
<evidence type="ECO:0000313" key="7">
    <source>
        <dbReference type="EMBL" id="TWT81760.1"/>
    </source>
</evidence>
<evidence type="ECO:0000259" key="6">
    <source>
        <dbReference type="PROSITE" id="PS50112"/>
    </source>
</evidence>